<evidence type="ECO:0000256" key="6">
    <source>
        <dbReference type="ARBA" id="ARBA00022842"/>
    </source>
</evidence>
<dbReference type="EC" id="5.3.3.2" evidence="3 10"/>
<dbReference type="InterPro" id="IPR015797">
    <property type="entry name" value="NUDIX_hydrolase-like_dom_sf"/>
</dbReference>
<comment type="pathway">
    <text evidence="1">Isoprenoid biosynthesis; dimethylallyl diphosphate biosynthesis; dimethylallyl diphosphate from isopentenyl diphosphate: step 1/1.</text>
</comment>
<dbReference type="Gene3D" id="3.90.79.10">
    <property type="entry name" value="Nucleoside Triphosphate Pyrophosphohydrolase"/>
    <property type="match status" value="1"/>
</dbReference>
<comment type="caution">
    <text evidence="12">The sequence shown here is derived from an EMBL/GenBank/DDBJ whole genome shotgun (WGS) entry which is preliminary data.</text>
</comment>
<dbReference type="InterPro" id="IPR011876">
    <property type="entry name" value="IsopentenylPP_isomerase_typ1"/>
</dbReference>
<evidence type="ECO:0000256" key="7">
    <source>
        <dbReference type="ARBA" id="ARBA00023211"/>
    </source>
</evidence>
<evidence type="ECO:0000313" key="13">
    <source>
        <dbReference type="Proteomes" id="UP001629260"/>
    </source>
</evidence>
<gene>
    <name evidence="12" type="primary">idi</name>
    <name evidence="12" type="ORF">ABS764_14175</name>
</gene>
<evidence type="ECO:0000256" key="5">
    <source>
        <dbReference type="ARBA" id="ARBA00022723"/>
    </source>
</evidence>
<dbReference type="PIRSF" id="PIRSF018427">
    <property type="entry name" value="Isopntndiph_ism"/>
    <property type="match status" value="1"/>
</dbReference>
<dbReference type="Pfam" id="PF00293">
    <property type="entry name" value="NUDIX"/>
    <property type="match status" value="1"/>
</dbReference>
<dbReference type="CDD" id="cd02885">
    <property type="entry name" value="NUDIX_IPP_Isomerase"/>
    <property type="match status" value="1"/>
</dbReference>
<evidence type="ECO:0000256" key="10">
    <source>
        <dbReference type="NCBIfam" id="TIGR02150"/>
    </source>
</evidence>
<feature type="domain" description="Nudix hydrolase" evidence="11">
    <location>
        <begin position="29"/>
        <end position="161"/>
    </location>
</feature>
<dbReference type="InterPro" id="IPR056375">
    <property type="entry name" value="Idi_bact"/>
</dbReference>
<dbReference type="SUPFAM" id="SSF55811">
    <property type="entry name" value="Nudix"/>
    <property type="match status" value="1"/>
</dbReference>
<evidence type="ECO:0000256" key="1">
    <source>
        <dbReference type="ARBA" id="ARBA00004826"/>
    </source>
</evidence>
<evidence type="ECO:0000256" key="4">
    <source>
        <dbReference type="ARBA" id="ARBA00022490"/>
    </source>
</evidence>
<keyword evidence="5" id="KW-0479">Metal-binding</keyword>
<dbReference type="EMBL" id="JBELQA010000008">
    <property type="protein sequence ID" value="MFL9831995.1"/>
    <property type="molecule type" value="Genomic_DNA"/>
</dbReference>
<dbReference type="Proteomes" id="UP001629260">
    <property type="component" value="Unassembled WGS sequence"/>
</dbReference>
<evidence type="ECO:0000259" key="11">
    <source>
        <dbReference type="PROSITE" id="PS51462"/>
    </source>
</evidence>
<protein>
    <recommendedName>
        <fullName evidence="3 10">Isopentenyl-diphosphate delta-isomerase</fullName>
        <ecNumber evidence="3 10">5.3.3.2</ecNumber>
    </recommendedName>
</protein>
<proteinExistence type="inferred from homology"/>
<sequence>MTEENVILVNENDEQIGLMPKLEAHEKAVLHRAFSVFVLNDKNQLMLQQRAHHKYHSPMLWTNTCCSHQRESETNLEAGNRRLMEEMGFETPLKELFHFIYKAPFDNGLTEHELDHVMIGNYNEAPLINSDEVESWKWMDIEAVKEDILIHPEIYTVWFKIIFDKFYHYLEAHKV</sequence>
<keyword evidence="4" id="KW-0963">Cytoplasm</keyword>
<reference evidence="12 13" key="1">
    <citation type="submission" date="2024-06" db="EMBL/GenBank/DDBJ databases">
        <authorList>
            <person name="Kaempfer P."/>
            <person name="Viver T."/>
        </authorList>
    </citation>
    <scope>NUCLEOTIDE SEQUENCE [LARGE SCALE GENOMIC DNA]</scope>
    <source>
        <strain evidence="12 13">ST-87</strain>
    </source>
</reference>
<keyword evidence="13" id="KW-1185">Reference proteome</keyword>
<dbReference type="NCBIfam" id="TIGR02150">
    <property type="entry name" value="IPP_isom_1"/>
    <property type="match status" value="1"/>
</dbReference>
<keyword evidence="6" id="KW-0460">Magnesium</keyword>
<dbReference type="PROSITE" id="PS51462">
    <property type="entry name" value="NUDIX"/>
    <property type="match status" value="1"/>
</dbReference>
<evidence type="ECO:0000313" key="12">
    <source>
        <dbReference type="EMBL" id="MFL9831995.1"/>
    </source>
</evidence>
<evidence type="ECO:0000256" key="2">
    <source>
        <dbReference type="ARBA" id="ARBA00007579"/>
    </source>
</evidence>
<dbReference type="PANTHER" id="PTHR10885">
    <property type="entry name" value="ISOPENTENYL-DIPHOSPHATE DELTA-ISOMERASE"/>
    <property type="match status" value="1"/>
</dbReference>
<keyword evidence="8" id="KW-0414">Isoprene biosynthesis</keyword>
<keyword evidence="7" id="KW-0464">Manganese</keyword>
<evidence type="ECO:0000256" key="3">
    <source>
        <dbReference type="ARBA" id="ARBA00012057"/>
    </source>
</evidence>
<evidence type="ECO:0000256" key="8">
    <source>
        <dbReference type="ARBA" id="ARBA00023229"/>
    </source>
</evidence>
<organism evidence="12 13">
    <name type="scientific">Flavobacterium plantiphilum</name>
    <dbReference type="NCBI Taxonomy" id="3163297"/>
    <lineage>
        <taxon>Bacteria</taxon>
        <taxon>Pseudomonadati</taxon>
        <taxon>Bacteroidota</taxon>
        <taxon>Flavobacteriia</taxon>
        <taxon>Flavobacteriales</taxon>
        <taxon>Flavobacteriaceae</taxon>
        <taxon>Flavobacterium</taxon>
    </lineage>
</organism>
<dbReference type="NCBIfam" id="NF002995">
    <property type="entry name" value="PRK03759.1"/>
    <property type="match status" value="1"/>
</dbReference>
<dbReference type="PANTHER" id="PTHR10885:SF0">
    <property type="entry name" value="ISOPENTENYL-DIPHOSPHATE DELTA-ISOMERASE"/>
    <property type="match status" value="1"/>
</dbReference>
<dbReference type="GO" id="GO:0004452">
    <property type="term" value="F:isopentenyl-diphosphate delta-isomerase activity"/>
    <property type="evidence" value="ECO:0007669"/>
    <property type="project" value="UniProtKB-EC"/>
</dbReference>
<comment type="similarity">
    <text evidence="2">Belongs to the IPP isomerase type 1 family.</text>
</comment>
<dbReference type="HAMAP" id="MF_00202">
    <property type="entry name" value="Idi"/>
    <property type="match status" value="1"/>
</dbReference>
<accession>A0ABW8XXR8</accession>
<keyword evidence="9 12" id="KW-0413">Isomerase</keyword>
<dbReference type="RefSeq" id="WP_408082443.1">
    <property type="nucleotide sequence ID" value="NZ_JBELQA010000008.1"/>
</dbReference>
<dbReference type="InterPro" id="IPR000086">
    <property type="entry name" value="NUDIX_hydrolase_dom"/>
</dbReference>
<name>A0ABW8XXR8_9FLAO</name>
<evidence type="ECO:0000256" key="9">
    <source>
        <dbReference type="ARBA" id="ARBA00023235"/>
    </source>
</evidence>